<reference evidence="7 8" key="1">
    <citation type="submission" date="2023-12" db="EMBL/GenBank/DDBJ databases">
        <title>Baltic Sea Cyanobacteria.</title>
        <authorList>
            <person name="Delbaje E."/>
            <person name="Fewer D.P."/>
            <person name="Shishido T.K."/>
        </authorList>
    </citation>
    <scope>NUCLEOTIDE SEQUENCE [LARGE SCALE GENOMIC DNA]</scope>
    <source>
        <strain evidence="7 8">UHCC 0281</strain>
    </source>
</reference>
<dbReference type="PANTHER" id="PTHR10889:SF1">
    <property type="entry name" value="DEOXYRIBOSE-PHOSPHATE ALDOLASE"/>
    <property type="match status" value="1"/>
</dbReference>
<evidence type="ECO:0000313" key="8">
    <source>
        <dbReference type="Proteomes" id="UP001302329"/>
    </source>
</evidence>
<comment type="pathway">
    <text evidence="6">Carbohydrate degradation; 2-deoxy-D-ribose 1-phosphate degradation; D-glyceraldehyde 3-phosphate and acetaldehyde from 2-deoxy-alpha-D-ribose 1-phosphate: step 2/2.</text>
</comment>
<dbReference type="RefSeq" id="WP_323357179.1">
    <property type="nucleotide sequence ID" value="NZ_JAYGHY010000039.1"/>
</dbReference>
<accession>A0ABU5SXC2</accession>
<keyword evidence="3 6" id="KW-0456">Lyase</keyword>
<gene>
    <name evidence="6 7" type="primary">deoC</name>
    <name evidence="7" type="ORF">VB739_11460</name>
</gene>
<evidence type="ECO:0000256" key="2">
    <source>
        <dbReference type="ARBA" id="ARBA00022490"/>
    </source>
</evidence>
<dbReference type="InterPro" id="IPR002915">
    <property type="entry name" value="DeoC/FbaB/LacD_aldolase"/>
</dbReference>
<keyword evidence="2 6" id="KW-0963">Cytoplasm</keyword>
<evidence type="ECO:0000313" key="7">
    <source>
        <dbReference type="EMBL" id="MEA5443170.1"/>
    </source>
</evidence>
<dbReference type="EMBL" id="JAYGHY010000039">
    <property type="protein sequence ID" value="MEA5443170.1"/>
    <property type="molecule type" value="Genomic_DNA"/>
</dbReference>
<feature type="active site" description="Proton donor/acceptor" evidence="6">
    <location>
        <position position="99"/>
    </location>
</feature>
<evidence type="ECO:0000256" key="3">
    <source>
        <dbReference type="ARBA" id="ARBA00023239"/>
    </source>
</evidence>
<feature type="active site" description="Schiff-base intermediate with acetaldehyde" evidence="6">
    <location>
        <position position="159"/>
    </location>
</feature>
<dbReference type="Proteomes" id="UP001302329">
    <property type="component" value="Unassembled WGS sequence"/>
</dbReference>
<dbReference type="SMART" id="SM01133">
    <property type="entry name" value="DeoC"/>
    <property type="match status" value="1"/>
</dbReference>
<sequence length="225" mass="23222">MTPERQAERPDLAPLIDHALLDPHRGQEAILRCCDEARHFGFAGVCLASRWLPLARERLPVDGAVKLIAVVGFPFGAIPAAIKRAEAEWAAAAGADELDVVPDFGALADGDGTAVLDDLAAITDLGLPVKVILEVGRLDPEALALLVEISIDAGVRYLKTGSGFGPPVTTDQVGQLVALARGRAAVKASGGIADLEQALALVAAGASRLGTSRGVSLMQNLRAGA</sequence>
<comment type="similarity">
    <text evidence="1 6">Belongs to the DeoC/FbaB aldolase family. DeoC type 1 subfamily.</text>
</comment>
<dbReference type="InterPro" id="IPR013785">
    <property type="entry name" value="Aldolase_TIM"/>
</dbReference>
<evidence type="ECO:0000256" key="6">
    <source>
        <dbReference type="HAMAP-Rule" id="MF_00114"/>
    </source>
</evidence>
<dbReference type="CDD" id="cd00959">
    <property type="entry name" value="DeoC"/>
    <property type="match status" value="1"/>
</dbReference>
<evidence type="ECO:0000256" key="4">
    <source>
        <dbReference type="ARBA" id="ARBA00023270"/>
    </source>
</evidence>
<keyword evidence="8" id="KW-1185">Reference proteome</keyword>
<dbReference type="NCBIfam" id="TIGR00126">
    <property type="entry name" value="deoC"/>
    <property type="match status" value="1"/>
</dbReference>
<dbReference type="PIRSF" id="PIRSF001357">
    <property type="entry name" value="DeoC"/>
    <property type="match status" value="1"/>
</dbReference>
<feature type="active site" description="Proton donor/acceptor" evidence="6">
    <location>
        <position position="187"/>
    </location>
</feature>
<keyword evidence="4 6" id="KW-0704">Schiff base</keyword>
<comment type="subcellular location">
    <subcellularLocation>
        <location evidence="6">Cytoplasm</location>
    </subcellularLocation>
</comment>
<dbReference type="PANTHER" id="PTHR10889">
    <property type="entry name" value="DEOXYRIBOSE-PHOSPHATE ALDOLASE"/>
    <property type="match status" value="1"/>
</dbReference>
<comment type="catalytic activity">
    <reaction evidence="5 6">
        <text>2-deoxy-D-ribose 5-phosphate = D-glyceraldehyde 3-phosphate + acetaldehyde</text>
        <dbReference type="Rhea" id="RHEA:12821"/>
        <dbReference type="ChEBI" id="CHEBI:15343"/>
        <dbReference type="ChEBI" id="CHEBI:59776"/>
        <dbReference type="ChEBI" id="CHEBI:62877"/>
        <dbReference type="EC" id="4.1.2.4"/>
    </reaction>
</comment>
<comment type="function">
    <text evidence="6">Catalyzes a reversible aldol reaction between acetaldehyde and D-glyceraldehyde 3-phosphate to generate 2-deoxy-D-ribose 5-phosphate.</text>
</comment>
<dbReference type="HAMAP" id="MF_00114">
    <property type="entry name" value="DeoC_type1"/>
    <property type="match status" value="1"/>
</dbReference>
<evidence type="ECO:0000256" key="1">
    <source>
        <dbReference type="ARBA" id="ARBA00010936"/>
    </source>
</evidence>
<dbReference type="InterPro" id="IPR028581">
    <property type="entry name" value="DeoC_typeI"/>
</dbReference>
<organism evidence="7 8">
    <name type="scientific">Cyanobium gracile UHCC 0281</name>
    <dbReference type="NCBI Taxonomy" id="3110309"/>
    <lineage>
        <taxon>Bacteria</taxon>
        <taxon>Bacillati</taxon>
        <taxon>Cyanobacteriota</taxon>
        <taxon>Cyanophyceae</taxon>
        <taxon>Synechococcales</taxon>
        <taxon>Prochlorococcaceae</taxon>
        <taxon>Cyanobium</taxon>
    </lineage>
</organism>
<dbReference type="InterPro" id="IPR011343">
    <property type="entry name" value="DeoC"/>
</dbReference>
<dbReference type="Gene3D" id="3.20.20.70">
    <property type="entry name" value="Aldolase class I"/>
    <property type="match status" value="1"/>
</dbReference>
<dbReference type="GO" id="GO:0004139">
    <property type="term" value="F:deoxyribose-phosphate aldolase activity"/>
    <property type="evidence" value="ECO:0007669"/>
    <property type="project" value="UniProtKB-EC"/>
</dbReference>
<comment type="caution">
    <text evidence="7">The sequence shown here is derived from an EMBL/GenBank/DDBJ whole genome shotgun (WGS) entry which is preliminary data.</text>
</comment>
<proteinExistence type="inferred from homology"/>
<dbReference type="SUPFAM" id="SSF51569">
    <property type="entry name" value="Aldolase"/>
    <property type="match status" value="1"/>
</dbReference>
<name>A0ABU5SXC2_9CYAN</name>
<dbReference type="EC" id="4.1.2.4" evidence="6"/>
<protein>
    <recommendedName>
        <fullName evidence="6">Deoxyribose-phosphate aldolase</fullName>
        <shortName evidence="6">DERA</shortName>
        <ecNumber evidence="6">4.1.2.4</ecNumber>
    </recommendedName>
    <alternativeName>
        <fullName evidence="6">2-deoxy-D-ribose 5-phosphate aldolase</fullName>
    </alternativeName>
    <alternativeName>
        <fullName evidence="6">Phosphodeoxyriboaldolase</fullName>
        <shortName evidence="6">Deoxyriboaldolase</shortName>
    </alternativeName>
</protein>
<evidence type="ECO:0000256" key="5">
    <source>
        <dbReference type="ARBA" id="ARBA00048791"/>
    </source>
</evidence>